<feature type="transmembrane region" description="Helical" evidence="2">
    <location>
        <begin position="34"/>
        <end position="51"/>
    </location>
</feature>
<dbReference type="PANTHER" id="PTHR46610">
    <property type="entry name" value="OS05G0181300 PROTEIN"/>
    <property type="match status" value="1"/>
</dbReference>
<keyword evidence="2" id="KW-1133">Transmembrane helix</keyword>
<feature type="region of interest" description="Disordered" evidence="1">
    <location>
        <begin position="1"/>
        <end position="27"/>
    </location>
</feature>
<evidence type="ECO:0000313" key="3">
    <source>
        <dbReference type="EMBL" id="CAL5051013.1"/>
    </source>
</evidence>
<name>A0ABC9E4V7_9POAL</name>
<dbReference type="Pfam" id="PF20100">
    <property type="entry name" value="DUF6490"/>
    <property type="match status" value="1"/>
</dbReference>
<feature type="compositionally biased region" description="Low complexity" evidence="1">
    <location>
        <begin position="15"/>
        <end position="27"/>
    </location>
</feature>
<organism evidence="3 4">
    <name type="scientific">Urochloa decumbens</name>
    <dbReference type="NCBI Taxonomy" id="240449"/>
    <lineage>
        <taxon>Eukaryota</taxon>
        <taxon>Viridiplantae</taxon>
        <taxon>Streptophyta</taxon>
        <taxon>Embryophyta</taxon>
        <taxon>Tracheophyta</taxon>
        <taxon>Spermatophyta</taxon>
        <taxon>Magnoliopsida</taxon>
        <taxon>Liliopsida</taxon>
        <taxon>Poales</taxon>
        <taxon>Poaceae</taxon>
        <taxon>PACMAD clade</taxon>
        <taxon>Panicoideae</taxon>
        <taxon>Panicodae</taxon>
        <taxon>Paniceae</taxon>
        <taxon>Melinidinae</taxon>
        <taxon>Urochloa</taxon>
    </lineage>
</organism>
<feature type="transmembrane region" description="Helical" evidence="2">
    <location>
        <begin position="90"/>
        <end position="110"/>
    </location>
</feature>
<keyword evidence="2" id="KW-0812">Transmembrane</keyword>
<feature type="transmembrane region" description="Helical" evidence="2">
    <location>
        <begin position="116"/>
        <end position="140"/>
    </location>
</feature>
<evidence type="ECO:0000256" key="2">
    <source>
        <dbReference type="SAM" id="Phobius"/>
    </source>
</evidence>
<evidence type="ECO:0000313" key="4">
    <source>
        <dbReference type="Proteomes" id="UP001497457"/>
    </source>
</evidence>
<protein>
    <submittedName>
        <fullName evidence="3">Uncharacterized protein</fullName>
    </submittedName>
</protein>
<dbReference type="EMBL" id="OZ075146">
    <property type="protein sequence ID" value="CAL5051013.1"/>
    <property type="molecule type" value="Genomic_DNA"/>
</dbReference>
<feature type="compositionally biased region" description="Basic and acidic residues" evidence="1">
    <location>
        <begin position="1"/>
        <end position="14"/>
    </location>
</feature>
<reference evidence="4" key="1">
    <citation type="submission" date="2024-06" db="EMBL/GenBank/DDBJ databases">
        <authorList>
            <person name="Ryan C."/>
        </authorList>
    </citation>
    <scope>NUCLEOTIDE SEQUENCE [LARGE SCALE GENOMIC DNA]</scope>
</reference>
<proteinExistence type="predicted"/>
<dbReference type="Proteomes" id="UP001497457">
    <property type="component" value="Chromosome 36b"/>
</dbReference>
<dbReference type="InterPro" id="IPR045501">
    <property type="entry name" value="DUF6490"/>
</dbReference>
<gene>
    <name evidence="3" type="ORF">URODEC1_LOCUS91880</name>
</gene>
<accession>A0ABC9E4V7</accession>
<sequence>MAAPDPSDRHHQKDPAAVPAPATARTRRPSSSSVALLVGLAVNLVLCLRRVHGDRGAIGFVAFSHLNLFLLFGAIRCFDLSPPGSPARGRARLAAWLLTTTLTASFTWKIGEFLPLGFAIAAWAMSVATVLSGFYFMFLAGEK</sequence>
<keyword evidence="4" id="KW-1185">Reference proteome</keyword>
<dbReference type="PANTHER" id="PTHR46610:SF19">
    <property type="entry name" value="OS06G0147400 PROTEIN"/>
    <property type="match status" value="1"/>
</dbReference>
<keyword evidence="2" id="KW-0472">Membrane</keyword>
<dbReference type="AlphaFoldDB" id="A0ABC9E4V7"/>
<feature type="transmembrane region" description="Helical" evidence="2">
    <location>
        <begin position="57"/>
        <end position="78"/>
    </location>
</feature>
<evidence type="ECO:0000256" key="1">
    <source>
        <dbReference type="SAM" id="MobiDB-lite"/>
    </source>
</evidence>
<reference evidence="3 4" key="2">
    <citation type="submission" date="2024-10" db="EMBL/GenBank/DDBJ databases">
        <authorList>
            <person name="Ryan C."/>
        </authorList>
    </citation>
    <scope>NUCLEOTIDE SEQUENCE [LARGE SCALE GENOMIC DNA]</scope>
</reference>